<evidence type="ECO:0000313" key="1">
    <source>
        <dbReference type="EMBL" id="KAH7065289.1"/>
    </source>
</evidence>
<organism evidence="1 2">
    <name type="scientific">Macrophomina phaseolina</name>
    <dbReference type="NCBI Taxonomy" id="35725"/>
    <lineage>
        <taxon>Eukaryota</taxon>
        <taxon>Fungi</taxon>
        <taxon>Dikarya</taxon>
        <taxon>Ascomycota</taxon>
        <taxon>Pezizomycotina</taxon>
        <taxon>Dothideomycetes</taxon>
        <taxon>Dothideomycetes incertae sedis</taxon>
        <taxon>Botryosphaeriales</taxon>
        <taxon>Botryosphaeriaceae</taxon>
        <taxon>Macrophomina</taxon>
    </lineage>
</organism>
<dbReference type="Proteomes" id="UP000774617">
    <property type="component" value="Unassembled WGS sequence"/>
</dbReference>
<proteinExistence type="predicted"/>
<sequence length="104" mass="11337">MTGYLRNGYCEVPPGDVGNHSVAAEVTDEFLDFSASRGNNLRSVGLTGGCKWCLCVSRWKEAMDARQSDQDPVVPKVSLNATNEKALEKVELADLKRFAVDSEA</sequence>
<gene>
    <name evidence="1" type="ORF">B0J12DRAFT_639755</name>
</gene>
<keyword evidence="2" id="KW-1185">Reference proteome</keyword>
<dbReference type="Gene3D" id="3.30.56.110">
    <property type="entry name" value="Protein of unknown function DUF2237"/>
    <property type="match status" value="1"/>
</dbReference>
<comment type="caution">
    <text evidence="1">The sequence shown here is derived from an EMBL/GenBank/DDBJ whole genome shotgun (WGS) entry which is preliminary data.</text>
</comment>
<name>A0ABQ8GVJ3_9PEZI</name>
<dbReference type="EMBL" id="JAGTJR010000001">
    <property type="protein sequence ID" value="KAH7065289.1"/>
    <property type="molecule type" value="Genomic_DNA"/>
</dbReference>
<evidence type="ECO:0000313" key="2">
    <source>
        <dbReference type="Proteomes" id="UP000774617"/>
    </source>
</evidence>
<protein>
    <submittedName>
        <fullName evidence="1">Uncharacterized protein</fullName>
    </submittedName>
</protein>
<accession>A0ABQ8GVJ3</accession>
<dbReference type="PANTHER" id="PTHR37466">
    <property type="entry name" value="SLR1628 PROTEIN"/>
    <property type="match status" value="1"/>
</dbReference>
<reference evidence="1 2" key="1">
    <citation type="journal article" date="2021" name="Nat. Commun.">
        <title>Genetic determinants of endophytism in the Arabidopsis root mycobiome.</title>
        <authorList>
            <person name="Mesny F."/>
            <person name="Miyauchi S."/>
            <person name="Thiergart T."/>
            <person name="Pickel B."/>
            <person name="Atanasova L."/>
            <person name="Karlsson M."/>
            <person name="Huettel B."/>
            <person name="Barry K.W."/>
            <person name="Haridas S."/>
            <person name="Chen C."/>
            <person name="Bauer D."/>
            <person name="Andreopoulos W."/>
            <person name="Pangilinan J."/>
            <person name="LaButti K."/>
            <person name="Riley R."/>
            <person name="Lipzen A."/>
            <person name="Clum A."/>
            <person name="Drula E."/>
            <person name="Henrissat B."/>
            <person name="Kohler A."/>
            <person name="Grigoriev I.V."/>
            <person name="Martin F.M."/>
            <person name="Hacquard S."/>
        </authorList>
    </citation>
    <scope>NUCLEOTIDE SEQUENCE [LARGE SCALE GENOMIC DNA]</scope>
    <source>
        <strain evidence="1 2">MPI-SDFR-AT-0080</strain>
    </source>
</reference>
<dbReference type="PANTHER" id="PTHR37466:SF1">
    <property type="entry name" value="SLR1628 PROTEIN"/>
    <property type="match status" value="1"/>
</dbReference>
<dbReference type="Pfam" id="PF09996">
    <property type="entry name" value="DUF2237"/>
    <property type="match status" value="1"/>
</dbReference>
<dbReference type="InterPro" id="IPR018714">
    <property type="entry name" value="DUF2237"/>
</dbReference>